<feature type="chain" id="PRO_5012310023" description="Porin domain-containing protein" evidence="1">
    <location>
        <begin position="24"/>
        <end position="399"/>
    </location>
</feature>
<keyword evidence="3" id="KW-1185">Reference proteome</keyword>
<sequence>MMVHARHRLLPLLLALAAGGASAADGMFSLSGFGTLGLVRTSTDDAQFALFGQTRGADKDVSAEVDSKLGVQVGAKFNDMFSGTLQVLTKSNGKGNFTPGVEWAFLKAQVTPALSLRAGRMGAPFFAVSDFRDVGYANTALRPPKDVYDQVPVSHFDGADASYQLSTSVGTLTGQLFGGKASDTSQRYKVDVKSLAGFNATLETDAGLTLRLGYAEGKLTVGNAALNGLVATLRATPFASVGNQLDPNDSKGTFSGVGLTWDQGDWVASAEYTQRRIKTFLADTDGWYVLVGHRFGPLTPYVTVSEARTVSSNVNNTIPAATAQLAALKAAVDSVVEGQRHTQKTFAVGARWDFARNLALKAQWENVRPDGRGYFISPTANWGNGKTVNVISVALDTVF</sequence>
<dbReference type="Proteomes" id="UP000197446">
    <property type="component" value="Unassembled WGS sequence"/>
</dbReference>
<protein>
    <recommendedName>
        <fullName evidence="4">Porin domain-containing protein</fullName>
    </recommendedName>
</protein>
<dbReference type="RefSeq" id="WP_088482106.1">
    <property type="nucleotide sequence ID" value="NZ_NISI01000001.1"/>
</dbReference>
<dbReference type="AlphaFoldDB" id="A0A254NN56"/>
<feature type="signal peptide" evidence="1">
    <location>
        <begin position="1"/>
        <end position="23"/>
    </location>
</feature>
<dbReference type="EMBL" id="NISI01000001">
    <property type="protein sequence ID" value="OWR05903.1"/>
    <property type="molecule type" value="Genomic_DNA"/>
</dbReference>
<evidence type="ECO:0000313" key="3">
    <source>
        <dbReference type="Proteomes" id="UP000197446"/>
    </source>
</evidence>
<reference evidence="2 3" key="1">
    <citation type="journal article" date="2007" name="Int. J. Syst. Evol. Microbiol.">
        <title>Description of Pelomonas aquatica sp. nov. and Pelomonas puraquae sp. nov., isolated from industrial and haemodialysis water.</title>
        <authorList>
            <person name="Gomila M."/>
            <person name="Bowien B."/>
            <person name="Falsen E."/>
            <person name="Moore E.R."/>
            <person name="Lalucat J."/>
        </authorList>
    </citation>
    <scope>NUCLEOTIDE SEQUENCE [LARGE SCALE GENOMIC DNA]</scope>
    <source>
        <strain evidence="2 3">CCUG 52769</strain>
    </source>
</reference>
<evidence type="ECO:0008006" key="4">
    <source>
        <dbReference type="Google" id="ProtNLM"/>
    </source>
</evidence>
<organism evidence="2 3">
    <name type="scientific">Roseateles puraquae</name>
    <dbReference type="NCBI Taxonomy" id="431059"/>
    <lineage>
        <taxon>Bacteria</taxon>
        <taxon>Pseudomonadati</taxon>
        <taxon>Pseudomonadota</taxon>
        <taxon>Betaproteobacteria</taxon>
        <taxon>Burkholderiales</taxon>
        <taxon>Sphaerotilaceae</taxon>
        <taxon>Roseateles</taxon>
    </lineage>
</organism>
<dbReference type="Gene3D" id="2.40.160.10">
    <property type="entry name" value="Porin"/>
    <property type="match status" value="1"/>
</dbReference>
<gene>
    <name evidence="2" type="ORF">CDO81_05540</name>
</gene>
<proteinExistence type="predicted"/>
<dbReference type="SUPFAM" id="SSF56935">
    <property type="entry name" value="Porins"/>
    <property type="match status" value="1"/>
</dbReference>
<dbReference type="InterPro" id="IPR023614">
    <property type="entry name" value="Porin_dom_sf"/>
</dbReference>
<accession>A0A254NN56</accession>
<evidence type="ECO:0000313" key="2">
    <source>
        <dbReference type="EMBL" id="OWR05903.1"/>
    </source>
</evidence>
<name>A0A254NN56_9BURK</name>
<comment type="caution">
    <text evidence="2">The sequence shown here is derived from an EMBL/GenBank/DDBJ whole genome shotgun (WGS) entry which is preliminary data.</text>
</comment>
<keyword evidence="1" id="KW-0732">Signal</keyword>
<dbReference type="OrthoDB" id="197869at2"/>
<evidence type="ECO:0000256" key="1">
    <source>
        <dbReference type="SAM" id="SignalP"/>
    </source>
</evidence>